<accession>A0A9N8Z180</accession>
<keyword evidence="3" id="KW-0620">Polyamine biosynthesis</keyword>
<dbReference type="CDD" id="cd02440">
    <property type="entry name" value="AdoMet_MTases"/>
    <property type="match status" value="1"/>
</dbReference>
<name>A0A9N8Z180_9GLOM</name>
<evidence type="ECO:0000313" key="6">
    <source>
        <dbReference type="EMBL" id="CAG8469441.1"/>
    </source>
</evidence>
<dbReference type="HAMAP" id="MF_00198">
    <property type="entry name" value="Spermidine_synth"/>
    <property type="match status" value="1"/>
</dbReference>
<dbReference type="NCBIfam" id="NF002010">
    <property type="entry name" value="PRK00811.1"/>
    <property type="match status" value="1"/>
</dbReference>
<dbReference type="GO" id="GO:0008295">
    <property type="term" value="P:spermidine biosynthetic process"/>
    <property type="evidence" value="ECO:0007669"/>
    <property type="project" value="TreeGrafter"/>
</dbReference>
<dbReference type="NCBIfam" id="TIGR00417">
    <property type="entry name" value="speE"/>
    <property type="match status" value="1"/>
</dbReference>
<dbReference type="InterPro" id="IPR030374">
    <property type="entry name" value="PABS"/>
</dbReference>
<dbReference type="Pfam" id="PF01564">
    <property type="entry name" value="Spermine_synth"/>
    <property type="match status" value="1"/>
</dbReference>
<dbReference type="NCBIfam" id="NF037959">
    <property type="entry name" value="MFS_SpdSyn"/>
    <property type="match status" value="1"/>
</dbReference>
<dbReference type="GO" id="GO:0004766">
    <property type="term" value="F:spermidine synthase activity"/>
    <property type="evidence" value="ECO:0007669"/>
    <property type="project" value="TreeGrafter"/>
</dbReference>
<dbReference type="FunFam" id="2.30.140.10:FF:000001">
    <property type="entry name" value="SPE3p Spermidine synthase"/>
    <property type="match status" value="1"/>
</dbReference>
<evidence type="ECO:0000256" key="3">
    <source>
        <dbReference type="PROSITE-ProRule" id="PRU00354"/>
    </source>
</evidence>
<dbReference type="Proteomes" id="UP000789706">
    <property type="component" value="Unassembled WGS sequence"/>
</dbReference>
<dbReference type="SUPFAM" id="SSF53335">
    <property type="entry name" value="S-adenosyl-L-methionine-dependent methyltransferases"/>
    <property type="match status" value="1"/>
</dbReference>
<protein>
    <submittedName>
        <fullName evidence="6">8347_t:CDS:1</fullName>
    </submittedName>
</protein>
<dbReference type="PANTHER" id="PTHR11558:SF11">
    <property type="entry name" value="SPERMIDINE SYNTHASE"/>
    <property type="match status" value="1"/>
</dbReference>
<feature type="domain" description="PABS" evidence="5">
    <location>
        <begin position="13"/>
        <end position="248"/>
    </location>
</feature>
<evidence type="ECO:0000313" key="7">
    <source>
        <dbReference type="Proteomes" id="UP000789706"/>
    </source>
</evidence>
<dbReference type="InterPro" id="IPR035246">
    <property type="entry name" value="Spermidine_synt_N"/>
</dbReference>
<dbReference type="InterPro" id="IPR029063">
    <property type="entry name" value="SAM-dependent_MTases_sf"/>
</dbReference>
<dbReference type="FunFam" id="3.40.50.150:FF:000013">
    <property type="entry name" value="Spermidine synthase"/>
    <property type="match status" value="1"/>
</dbReference>
<dbReference type="GO" id="GO:0015940">
    <property type="term" value="P:pantothenate biosynthetic process"/>
    <property type="evidence" value="ECO:0007669"/>
    <property type="project" value="UniProtKB-ARBA"/>
</dbReference>
<sequence length="377" mass="43225">MISEPFSHPQIQDGWFREKPLLWPGQALGLEIKKVLHHETSKYQDVLIFESTTYGIVLALDGVIQCTERDEFSYQEMITHLPMNSHPNPKKVLVIGGGDGGVLREVVKHESVEEVILCEIDETVINLSKKYLPKMSIGFNHPKVKVNIGDGFEFLKSKSNQFDVIITDSSDPVGPAEPLFQVKYFELMKNALRPGGIVTTQGECQWLHLHLIAEVQEYCRSLFPVVEYAYTTIPTYPSGQIGFILCSTNPSYNLKKPLRRWTEEEEAKLLKYYNAKIHETAFVLPQFTINGLKELEREAAEKKKHFLNNVIHKMFKELKNASHSSSESESKMSKIKVQNIVQLEKAHIKRNDYYYVSCHRNVLTSNFILSRLSLSHQ</sequence>
<dbReference type="AlphaFoldDB" id="A0A9N8Z180"/>
<dbReference type="Gene3D" id="2.30.140.10">
    <property type="entry name" value="Spermidine synthase, tetramerisation domain"/>
    <property type="match status" value="1"/>
</dbReference>
<dbReference type="PROSITE" id="PS01330">
    <property type="entry name" value="PABS_1"/>
    <property type="match status" value="1"/>
</dbReference>
<dbReference type="Pfam" id="PF17284">
    <property type="entry name" value="Spermine_synt_N"/>
    <property type="match status" value="1"/>
</dbReference>
<gene>
    <name evidence="6" type="ORF">DEBURN_LOCUS3086</name>
</gene>
<reference evidence="6" key="1">
    <citation type="submission" date="2021-06" db="EMBL/GenBank/DDBJ databases">
        <authorList>
            <person name="Kallberg Y."/>
            <person name="Tangrot J."/>
            <person name="Rosling A."/>
        </authorList>
    </citation>
    <scope>NUCLEOTIDE SEQUENCE</scope>
    <source>
        <strain evidence="6">AZ414A</strain>
    </source>
</reference>
<dbReference type="OrthoDB" id="38125at2759"/>
<comment type="caution">
    <text evidence="6">The sequence shown here is derived from an EMBL/GenBank/DDBJ whole genome shotgun (WGS) entry which is preliminary data.</text>
</comment>
<proteinExistence type="inferred from homology"/>
<evidence type="ECO:0000256" key="4">
    <source>
        <dbReference type="RuleBase" id="RU003836"/>
    </source>
</evidence>
<dbReference type="PANTHER" id="PTHR11558">
    <property type="entry name" value="SPERMIDINE/SPERMINE SYNTHASE"/>
    <property type="match status" value="1"/>
</dbReference>
<dbReference type="Gene3D" id="3.40.50.150">
    <property type="entry name" value="Vaccinia Virus protein VP39"/>
    <property type="match status" value="1"/>
</dbReference>
<dbReference type="InterPro" id="IPR030373">
    <property type="entry name" value="PABS_CS"/>
</dbReference>
<feature type="active site" description="Proton acceptor" evidence="3">
    <location>
        <position position="168"/>
    </location>
</feature>
<dbReference type="PROSITE" id="PS51006">
    <property type="entry name" value="PABS_2"/>
    <property type="match status" value="1"/>
</dbReference>
<evidence type="ECO:0000256" key="1">
    <source>
        <dbReference type="ARBA" id="ARBA00007867"/>
    </source>
</evidence>
<dbReference type="InterPro" id="IPR037163">
    <property type="entry name" value="Spermidine_synt_N_sf"/>
</dbReference>
<organism evidence="6 7">
    <name type="scientific">Diversispora eburnea</name>
    <dbReference type="NCBI Taxonomy" id="1213867"/>
    <lineage>
        <taxon>Eukaryota</taxon>
        <taxon>Fungi</taxon>
        <taxon>Fungi incertae sedis</taxon>
        <taxon>Mucoromycota</taxon>
        <taxon>Glomeromycotina</taxon>
        <taxon>Glomeromycetes</taxon>
        <taxon>Diversisporales</taxon>
        <taxon>Diversisporaceae</taxon>
        <taxon>Diversispora</taxon>
    </lineage>
</organism>
<evidence type="ECO:0000259" key="5">
    <source>
        <dbReference type="PROSITE" id="PS51006"/>
    </source>
</evidence>
<comment type="similarity">
    <text evidence="1 4">Belongs to the spermidine/spermine synthase family.</text>
</comment>
<dbReference type="EMBL" id="CAJVPK010000186">
    <property type="protein sequence ID" value="CAG8469441.1"/>
    <property type="molecule type" value="Genomic_DNA"/>
</dbReference>
<keyword evidence="7" id="KW-1185">Reference proteome</keyword>
<dbReference type="InterPro" id="IPR001045">
    <property type="entry name" value="Spermi_synthase"/>
</dbReference>
<evidence type="ECO:0000256" key="2">
    <source>
        <dbReference type="ARBA" id="ARBA00022679"/>
    </source>
</evidence>
<keyword evidence="2 3" id="KW-0808">Transferase</keyword>
<dbReference type="GO" id="GO:0005829">
    <property type="term" value="C:cytosol"/>
    <property type="evidence" value="ECO:0007669"/>
    <property type="project" value="TreeGrafter"/>
</dbReference>